<accession>A0ABQ6IT40</accession>
<dbReference type="InterPro" id="IPR050147">
    <property type="entry name" value="Ser/Thr_Dehydratase"/>
</dbReference>
<name>A0ABQ6IT40_9MICO</name>
<sequence length="316" mass="32803">MITRDDIDTARDRIAGRVRRTPMLDVGDALGGQVVFKLEYLQHTGSFKARGAFNRVLGAAADGTLDPRVGIVVASGGNAGLANAFAARALGVPATVVVPETAPIVKVEKLRALGAQVVLHGREYALAYEAALELAEASGAVFCHAYDQPEIVAGAGTIGLEILGDTEEVDEVDQVDQVDEVVVAVGGGGLMAGVAAAVEGVARVVAVEPRTIPTLHTALAGGGPVDVEVSGIAADSLGARRVGEIAYDVATRTGVESVLVEDDAIRQARRWLWEEYRIVVEHGAATALAALTSGVHRPRGRVAVVLCGANTDPMHW</sequence>
<feature type="domain" description="Tryptophan synthase beta chain-like PALP" evidence="4">
    <location>
        <begin position="17"/>
        <end position="308"/>
    </location>
</feature>
<gene>
    <name evidence="5" type="ORF">GCM10025883_31540</name>
</gene>
<evidence type="ECO:0000256" key="3">
    <source>
        <dbReference type="ARBA" id="ARBA00023239"/>
    </source>
</evidence>
<organism evidence="5 6">
    <name type="scientific">Mobilicoccus caccae</name>
    <dbReference type="NCBI Taxonomy" id="1859295"/>
    <lineage>
        <taxon>Bacteria</taxon>
        <taxon>Bacillati</taxon>
        <taxon>Actinomycetota</taxon>
        <taxon>Actinomycetes</taxon>
        <taxon>Micrococcales</taxon>
        <taxon>Dermatophilaceae</taxon>
        <taxon>Mobilicoccus</taxon>
    </lineage>
</organism>
<evidence type="ECO:0000256" key="1">
    <source>
        <dbReference type="ARBA" id="ARBA00001933"/>
    </source>
</evidence>
<dbReference type="InterPro" id="IPR001926">
    <property type="entry name" value="TrpB-like_PALP"/>
</dbReference>
<dbReference type="PANTHER" id="PTHR48078:SF6">
    <property type="entry name" value="L-THREONINE DEHYDRATASE CATABOLIC TDCB"/>
    <property type="match status" value="1"/>
</dbReference>
<keyword evidence="2" id="KW-0663">Pyridoxal phosphate</keyword>
<protein>
    <submittedName>
        <fullName evidence="5">Serine/threonine dehydratase</fullName>
    </submittedName>
</protein>
<dbReference type="InterPro" id="IPR000634">
    <property type="entry name" value="Ser/Thr_deHydtase_PyrdxlP-BS"/>
</dbReference>
<evidence type="ECO:0000313" key="6">
    <source>
        <dbReference type="Proteomes" id="UP001157126"/>
    </source>
</evidence>
<proteinExistence type="predicted"/>
<dbReference type="PANTHER" id="PTHR48078">
    <property type="entry name" value="THREONINE DEHYDRATASE, MITOCHONDRIAL-RELATED"/>
    <property type="match status" value="1"/>
</dbReference>
<comment type="cofactor">
    <cofactor evidence="1">
        <name>pyridoxal 5'-phosphate</name>
        <dbReference type="ChEBI" id="CHEBI:597326"/>
    </cofactor>
</comment>
<dbReference type="RefSeq" id="WP_284304696.1">
    <property type="nucleotide sequence ID" value="NZ_BSUO01000001.1"/>
</dbReference>
<evidence type="ECO:0000313" key="5">
    <source>
        <dbReference type="EMBL" id="GMA41109.1"/>
    </source>
</evidence>
<dbReference type="PROSITE" id="PS00165">
    <property type="entry name" value="DEHYDRATASE_SER_THR"/>
    <property type="match status" value="1"/>
</dbReference>
<evidence type="ECO:0000259" key="4">
    <source>
        <dbReference type="Pfam" id="PF00291"/>
    </source>
</evidence>
<keyword evidence="6" id="KW-1185">Reference proteome</keyword>
<dbReference type="Gene3D" id="3.40.50.1100">
    <property type="match status" value="2"/>
</dbReference>
<reference evidence="6" key="1">
    <citation type="journal article" date="2019" name="Int. J. Syst. Evol. Microbiol.">
        <title>The Global Catalogue of Microorganisms (GCM) 10K type strain sequencing project: providing services to taxonomists for standard genome sequencing and annotation.</title>
        <authorList>
            <consortium name="The Broad Institute Genomics Platform"/>
            <consortium name="The Broad Institute Genome Sequencing Center for Infectious Disease"/>
            <person name="Wu L."/>
            <person name="Ma J."/>
        </authorList>
    </citation>
    <scope>NUCLEOTIDE SEQUENCE [LARGE SCALE GENOMIC DNA]</scope>
    <source>
        <strain evidence="6">NBRC 113072</strain>
    </source>
</reference>
<dbReference type="Proteomes" id="UP001157126">
    <property type="component" value="Unassembled WGS sequence"/>
</dbReference>
<keyword evidence="3" id="KW-0456">Lyase</keyword>
<dbReference type="Pfam" id="PF00291">
    <property type="entry name" value="PALP"/>
    <property type="match status" value="1"/>
</dbReference>
<evidence type="ECO:0000256" key="2">
    <source>
        <dbReference type="ARBA" id="ARBA00022898"/>
    </source>
</evidence>
<dbReference type="NCBIfam" id="NF006094">
    <property type="entry name" value="PRK08246.1"/>
    <property type="match status" value="1"/>
</dbReference>
<dbReference type="SUPFAM" id="SSF53686">
    <property type="entry name" value="Tryptophan synthase beta subunit-like PLP-dependent enzymes"/>
    <property type="match status" value="1"/>
</dbReference>
<comment type="caution">
    <text evidence="5">The sequence shown here is derived from an EMBL/GenBank/DDBJ whole genome shotgun (WGS) entry which is preliminary data.</text>
</comment>
<dbReference type="EMBL" id="BSUO01000001">
    <property type="protein sequence ID" value="GMA41109.1"/>
    <property type="molecule type" value="Genomic_DNA"/>
</dbReference>
<dbReference type="InterPro" id="IPR036052">
    <property type="entry name" value="TrpB-like_PALP_sf"/>
</dbReference>